<dbReference type="AlphaFoldDB" id="A0A7R9T1G8"/>
<evidence type="ECO:0008006" key="3">
    <source>
        <dbReference type="Google" id="ProtNLM"/>
    </source>
</evidence>
<feature type="region of interest" description="Disordered" evidence="1">
    <location>
        <begin position="20"/>
        <end position="44"/>
    </location>
</feature>
<proteinExistence type="predicted"/>
<name>A0A7R9T1G8_9CHLO</name>
<evidence type="ECO:0000256" key="1">
    <source>
        <dbReference type="SAM" id="MobiDB-lite"/>
    </source>
</evidence>
<accession>A0A7R9T1G8</accession>
<evidence type="ECO:0000313" key="2">
    <source>
        <dbReference type="EMBL" id="CAD8221835.1"/>
    </source>
</evidence>
<dbReference type="SUPFAM" id="SSF53335">
    <property type="entry name" value="S-adenosyl-L-methionine-dependent methyltransferases"/>
    <property type="match status" value="1"/>
</dbReference>
<sequence length="314" mass="34294">MSSCPRVVSARARTATARASSSFDDTKVRSAAERRRNEHAASCASAASERTRRVMEALTSVSGFFELGCVEAYETIDRVQRDAFGLGTAERTALCEIGVYHGRSFLALTALRRREEERCIAIDCFEEQDFNVDESGRGNLRKFTKNCRKFCADVDGWTPTDENGVPSFIKVIQGNSTDLKPRDVVGDGADAIDVRIFSVDGSHTAECTLADLRLAESCSHAHGVIILDDCFNPDWPGCISGLGQYLAQGGTRVPFCIGHNKVFLSAVEDAPAFRHAFATSARKNAHLFGHECVVLKHGWIATFHANDDVAVRAV</sequence>
<dbReference type="InterPro" id="IPR029063">
    <property type="entry name" value="SAM-dependent_MTases_sf"/>
</dbReference>
<feature type="compositionally biased region" description="Basic and acidic residues" evidence="1">
    <location>
        <begin position="24"/>
        <end position="39"/>
    </location>
</feature>
<dbReference type="EMBL" id="HBDX01002961">
    <property type="protein sequence ID" value="CAD8221835.1"/>
    <property type="molecule type" value="Transcribed_RNA"/>
</dbReference>
<protein>
    <recommendedName>
        <fullName evidence="3">Methyltransferase domain-containing protein</fullName>
    </recommendedName>
</protein>
<dbReference type="Pfam" id="PF13578">
    <property type="entry name" value="Methyltransf_24"/>
    <property type="match status" value="1"/>
</dbReference>
<gene>
    <name evidence="2" type="ORF">OLUC0939_LOCUS2556</name>
</gene>
<dbReference type="Gene3D" id="3.40.50.150">
    <property type="entry name" value="Vaccinia Virus protein VP39"/>
    <property type="match status" value="1"/>
</dbReference>
<reference evidence="2" key="1">
    <citation type="submission" date="2021-01" db="EMBL/GenBank/DDBJ databases">
        <authorList>
            <person name="Corre E."/>
            <person name="Pelletier E."/>
            <person name="Niang G."/>
            <person name="Scheremetjew M."/>
            <person name="Finn R."/>
            <person name="Kale V."/>
            <person name="Holt S."/>
            <person name="Cochrane G."/>
            <person name="Meng A."/>
            <person name="Brown T."/>
            <person name="Cohen L."/>
        </authorList>
    </citation>
    <scope>NUCLEOTIDE SEQUENCE</scope>
    <source>
        <strain evidence="2">Clade-A-BCC118000</strain>
    </source>
</reference>
<organism evidence="2">
    <name type="scientific">Ostreococcus sp. 'lucimarinus'</name>
    <dbReference type="NCBI Taxonomy" id="242159"/>
    <lineage>
        <taxon>Eukaryota</taxon>
        <taxon>Viridiplantae</taxon>
        <taxon>Chlorophyta</taxon>
        <taxon>Mamiellophyceae</taxon>
        <taxon>Mamiellales</taxon>
        <taxon>Bathycoccaceae</taxon>
        <taxon>Ostreococcus</taxon>
    </lineage>
</organism>